<evidence type="ECO:0000259" key="8">
    <source>
        <dbReference type="Pfam" id="PF09779"/>
    </source>
</evidence>
<dbReference type="EMBL" id="KQ964266">
    <property type="protein sequence ID" value="KXJ86733.1"/>
    <property type="molecule type" value="Genomic_DNA"/>
</dbReference>
<feature type="transmembrane region" description="Helical" evidence="7">
    <location>
        <begin position="705"/>
        <end position="725"/>
    </location>
</feature>
<evidence type="ECO:0000256" key="6">
    <source>
        <dbReference type="SAM" id="MobiDB-lite"/>
    </source>
</evidence>
<feature type="compositionally biased region" description="Basic and acidic residues" evidence="6">
    <location>
        <begin position="348"/>
        <end position="362"/>
    </location>
</feature>
<evidence type="ECO:0000256" key="1">
    <source>
        <dbReference type="ARBA" id="ARBA00004473"/>
    </source>
</evidence>
<feature type="domain" description="Ima1 N-terminal" evidence="8">
    <location>
        <begin position="11"/>
        <end position="145"/>
    </location>
</feature>
<dbReference type="PANTHER" id="PTHR28538">
    <property type="entry name" value="INTEGRAL INNER NUCLEAR MEMBRANE PROTEIN IMA1"/>
    <property type="match status" value="1"/>
</dbReference>
<evidence type="ECO:0000256" key="5">
    <source>
        <dbReference type="ARBA" id="ARBA00023242"/>
    </source>
</evidence>
<dbReference type="AlphaFoldDB" id="A0A136IP93"/>
<evidence type="ECO:0000256" key="4">
    <source>
        <dbReference type="ARBA" id="ARBA00023136"/>
    </source>
</evidence>
<dbReference type="GO" id="GO:0034506">
    <property type="term" value="C:chromosome, centromeric core domain"/>
    <property type="evidence" value="ECO:0007669"/>
    <property type="project" value="TreeGrafter"/>
</dbReference>
<dbReference type="GO" id="GO:0005637">
    <property type="term" value="C:nuclear inner membrane"/>
    <property type="evidence" value="ECO:0007669"/>
    <property type="project" value="UniProtKB-SubCell"/>
</dbReference>
<evidence type="ECO:0000313" key="9">
    <source>
        <dbReference type="EMBL" id="KXJ86733.1"/>
    </source>
</evidence>
<feature type="region of interest" description="Disordered" evidence="6">
    <location>
        <begin position="336"/>
        <end position="371"/>
    </location>
</feature>
<dbReference type="PANTHER" id="PTHR28538:SF1">
    <property type="entry name" value="INTEGRAL INNER NUCLEAR MEMBRANE PROTEIN IMA1"/>
    <property type="match status" value="1"/>
</dbReference>
<accession>A0A136IP93</accession>
<reference evidence="10" key="1">
    <citation type="submission" date="2016-02" db="EMBL/GenBank/DDBJ databases">
        <title>Draft genome sequence of Microdochium bolleyi, a fungal endophyte of beachgrass.</title>
        <authorList>
            <consortium name="DOE Joint Genome Institute"/>
            <person name="David A.S."/>
            <person name="May G."/>
            <person name="Haridas S."/>
            <person name="Lim J."/>
            <person name="Wang M."/>
            <person name="Labutti K."/>
            <person name="Lipzen A."/>
            <person name="Barry K."/>
            <person name="Grigoriev I.V."/>
        </authorList>
    </citation>
    <scope>NUCLEOTIDE SEQUENCE [LARGE SCALE GENOMIC DNA]</scope>
    <source>
        <strain evidence="10">J235TASD1</strain>
    </source>
</reference>
<protein>
    <submittedName>
        <fullName evidence="9">Ima1 N-terminal domain-domain-containing protein</fullName>
    </submittedName>
</protein>
<dbReference type="OrthoDB" id="5966927at2759"/>
<dbReference type="InterPro" id="IPR018617">
    <property type="entry name" value="Ima1_N"/>
</dbReference>
<dbReference type="GO" id="GO:0071765">
    <property type="term" value="P:nuclear inner membrane organization"/>
    <property type="evidence" value="ECO:0007669"/>
    <property type="project" value="InterPro"/>
</dbReference>
<dbReference type="GO" id="GO:0034992">
    <property type="term" value="C:microtubule organizing center attachment site"/>
    <property type="evidence" value="ECO:0007669"/>
    <property type="project" value="TreeGrafter"/>
</dbReference>
<evidence type="ECO:0000313" key="10">
    <source>
        <dbReference type="Proteomes" id="UP000070501"/>
    </source>
</evidence>
<keyword evidence="3 7" id="KW-1133">Transmembrane helix</keyword>
<keyword evidence="10" id="KW-1185">Reference proteome</keyword>
<comment type="subcellular location">
    <subcellularLocation>
        <location evidence="1">Nucleus inner membrane</location>
        <topology evidence="1">Multi-pass membrane protein</topology>
    </subcellularLocation>
</comment>
<keyword evidence="2 7" id="KW-0812">Transmembrane</keyword>
<dbReference type="InterPro" id="IPR042321">
    <property type="entry name" value="Ima1"/>
</dbReference>
<feature type="transmembrane region" description="Helical" evidence="7">
    <location>
        <begin position="678"/>
        <end position="699"/>
    </location>
</feature>
<proteinExistence type="predicted"/>
<gene>
    <name evidence="9" type="ORF">Micbo1qcDRAFT_198192</name>
</gene>
<keyword evidence="4 7" id="KW-0472">Membrane</keyword>
<evidence type="ECO:0000256" key="7">
    <source>
        <dbReference type="SAM" id="Phobius"/>
    </source>
</evidence>
<organism evidence="9 10">
    <name type="scientific">Microdochium bolleyi</name>
    <dbReference type="NCBI Taxonomy" id="196109"/>
    <lineage>
        <taxon>Eukaryota</taxon>
        <taxon>Fungi</taxon>
        <taxon>Dikarya</taxon>
        <taxon>Ascomycota</taxon>
        <taxon>Pezizomycotina</taxon>
        <taxon>Sordariomycetes</taxon>
        <taxon>Xylariomycetidae</taxon>
        <taxon>Xylariales</taxon>
        <taxon>Microdochiaceae</taxon>
        <taxon>Microdochium</taxon>
    </lineage>
</organism>
<evidence type="ECO:0000256" key="2">
    <source>
        <dbReference type="ARBA" id="ARBA00022692"/>
    </source>
</evidence>
<sequence length="733" mass="81030">MPSLRARRRLVCFYCGRRSDLYFDGQAKFNCASCEATNWLDEQGDITDPPTVDRTPVQFAIPRKPRTSVSPVSASPGSPGASHDSLFCATCLRNQHMLRSSLAQFEWPEDTSGAEYLAREKKYHLLRRDLEKRYPQVCAECEPRVEKRLHQASYTAQTDHLKRMITKTRSQRTEVKSWSTLDLLDIVGKWAWHASYLLQFTWHAVMLCGLLADSIAGGEDKTSWAAAGAQILRQATRTPLGSQRALSWAIKSGICSFPWNPRFKQSIRGFTAHIMGFKQWYTYQLLALLVRMVALSASQYAESHGITPSAQLGAQIFLTIFTIYVYQMAPSSIRTDTTPLFRRPQTQLRDKSVPSAKLHPESNEPSSLGDVLDDILREPSKSSPLQNDHLAARNLGAQRSPLGALGSSHLDREETETATFDNSAFFGSLGISKQPHKVPDEAPAVHYDDEMDWSPSTSQHRAFNTYNSYNVKNPNPRFNDMPVEPKPGPIWYKVPPAPTNPAQRLRNPPSRPIIRETLKPAKETSIFTRDHNRQPVQLGSPFTEKASELNIAQPKFYAPEARNDPRDGLSSMFASSFSISRGEEAADGARTAAAGAPGQVSAVMVQRRLTARLPELTVVLGALYAWNTAAKSTETYGSTIGLASLCACLMVSLRLTADLLVEQQVQHGPQVSPLRSPWVVVAAVQVIGSLGLLSLVWSGSTGNTVIAGGIDVVLYGNVLFGAVVAHHLRHLLI</sequence>
<dbReference type="Proteomes" id="UP000070501">
    <property type="component" value="Unassembled WGS sequence"/>
</dbReference>
<dbReference type="InParanoid" id="A0A136IP93"/>
<keyword evidence="5" id="KW-0539">Nucleus</keyword>
<dbReference type="Pfam" id="PF09779">
    <property type="entry name" value="Ima1_N"/>
    <property type="match status" value="1"/>
</dbReference>
<evidence type="ECO:0000256" key="3">
    <source>
        <dbReference type="ARBA" id="ARBA00022989"/>
    </source>
</evidence>
<dbReference type="GO" id="GO:0044732">
    <property type="term" value="C:mitotic spindle pole body"/>
    <property type="evidence" value="ECO:0007669"/>
    <property type="project" value="TreeGrafter"/>
</dbReference>
<name>A0A136IP93_9PEZI</name>
<dbReference type="STRING" id="196109.A0A136IP93"/>